<evidence type="ECO:0000256" key="6">
    <source>
        <dbReference type="ARBA" id="ARBA00023268"/>
    </source>
</evidence>
<dbReference type="InterPro" id="IPR023057">
    <property type="entry name" value="GlnE"/>
</dbReference>
<feature type="domain" description="PII-uridylyltransferase/Glutamine-synthetase adenylyltransferase" evidence="9">
    <location>
        <begin position="336"/>
        <end position="488"/>
    </location>
</feature>
<dbReference type="GO" id="GO:0008882">
    <property type="term" value="F:[glutamate-ammonia-ligase] adenylyltransferase activity"/>
    <property type="evidence" value="ECO:0007669"/>
    <property type="project" value="UniProtKB-UniRule"/>
</dbReference>
<protein>
    <recommendedName>
        <fullName evidence="7">Bifunctional glutamine synthetase adenylyltransferase/adenylyl-removing enzyme</fullName>
    </recommendedName>
    <alternativeName>
        <fullName evidence="7">ATP:glutamine synthetase adenylyltransferase</fullName>
    </alternativeName>
    <alternativeName>
        <fullName evidence="7">ATase</fullName>
    </alternativeName>
    <domain>
        <recommendedName>
            <fullName evidence="7">Glutamine synthetase adenylyl-L-tyrosine phosphorylase</fullName>
            <ecNumber evidence="7">2.7.7.89</ecNumber>
        </recommendedName>
        <alternativeName>
            <fullName evidence="7">Adenylyl removase</fullName>
            <shortName evidence="7">AR</shortName>
            <shortName evidence="7">AT-N</shortName>
        </alternativeName>
    </domain>
    <domain>
        <recommendedName>
            <fullName evidence="7">Glutamine synthetase adenylyl transferase</fullName>
            <ecNumber evidence="7">2.7.7.42</ecNumber>
        </recommendedName>
        <alternativeName>
            <fullName evidence="7">Adenylyl transferase</fullName>
            <shortName evidence="7">AT</shortName>
            <shortName evidence="7">AT-C</shortName>
        </alternativeName>
    </domain>
</protein>
<comment type="catalytic activity">
    <reaction evidence="7">
        <text>[glutamine synthetase]-O(4)-(5'-adenylyl)-L-tyrosine + phosphate = [glutamine synthetase]-L-tyrosine + ADP</text>
        <dbReference type="Rhea" id="RHEA:43716"/>
        <dbReference type="Rhea" id="RHEA-COMP:10660"/>
        <dbReference type="Rhea" id="RHEA-COMP:10661"/>
        <dbReference type="ChEBI" id="CHEBI:43474"/>
        <dbReference type="ChEBI" id="CHEBI:46858"/>
        <dbReference type="ChEBI" id="CHEBI:83624"/>
        <dbReference type="ChEBI" id="CHEBI:456216"/>
        <dbReference type="EC" id="2.7.7.89"/>
    </reaction>
</comment>
<dbReference type="Gene3D" id="1.20.120.1510">
    <property type="match status" value="1"/>
</dbReference>
<dbReference type="EC" id="2.7.7.89" evidence="7"/>
<comment type="function">
    <text evidence="7">Involved in the regulation of glutamine synthetase GlnA, a key enzyme in the process to assimilate ammonia. When cellular nitrogen levels are high, the C-terminal adenylyl transferase (AT) inactivates GlnA by covalent transfer of an adenylyl group from ATP to specific tyrosine residue of GlnA, thus reducing its activity. Conversely, when nitrogen levels are low, the N-terminal adenylyl removase (AR) activates GlnA by removing the adenylyl group by phosphorolysis, increasing its activity. The regulatory region of GlnE binds the signal transduction protein PII (GlnB) which indicates the nitrogen status of the cell.</text>
</comment>
<gene>
    <name evidence="7" type="primary">glnE</name>
    <name evidence="10" type="ORF">GbCGDNIH3_1951</name>
</gene>
<dbReference type="NCBIfam" id="NF008292">
    <property type="entry name" value="PRK11072.1"/>
    <property type="match status" value="1"/>
</dbReference>
<dbReference type="PANTHER" id="PTHR30621:SF0">
    <property type="entry name" value="BIFUNCTIONAL GLUTAMINE SYNTHETASE ADENYLYLTRANSFERASE_ADENYLYL-REMOVING ENZYME"/>
    <property type="match status" value="1"/>
</dbReference>
<dbReference type="GO" id="GO:0005829">
    <property type="term" value="C:cytosol"/>
    <property type="evidence" value="ECO:0007669"/>
    <property type="project" value="TreeGrafter"/>
</dbReference>
<evidence type="ECO:0000256" key="5">
    <source>
        <dbReference type="ARBA" id="ARBA00022842"/>
    </source>
</evidence>
<evidence type="ECO:0000259" key="8">
    <source>
        <dbReference type="Pfam" id="PF03710"/>
    </source>
</evidence>
<dbReference type="KEGG" id="gbc:GbCGDNIH3_1951"/>
<evidence type="ECO:0000256" key="7">
    <source>
        <dbReference type="HAMAP-Rule" id="MF_00802"/>
    </source>
</evidence>
<feature type="domain" description="Glutamate-ammonia ligase adenylyltransferase repeated" evidence="8">
    <location>
        <begin position="600"/>
        <end position="842"/>
    </location>
</feature>
<dbReference type="PANTHER" id="PTHR30621">
    <property type="entry name" value="GLUTAMINE SYNTHETASE ADENYLYLTRANSFERASE"/>
    <property type="match status" value="1"/>
</dbReference>
<keyword evidence="2 7" id="KW-0548">Nucleotidyltransferase</keyword>
<keyword evidence="3 7" id="KW-0547">Nucleotide-binding</keyword>
<dbReference type="Gene3D" id="1.20.120.330">
    <property type="entry name" value="Nucleotidyltransferases domain 2"/>
    <property type="match status" value="2"/>
</dbReference>
<feature type="region of interest" description="Adenylyl transferase" evidence="7">
    <location>
        <begin position="500"/>
        <end position="1015"/>
    </location>
</feature>
<evidence type="ECO:0000313" key="11">
    <source>
        <dbReference type="Proteomes" id="UP000019438"/>
    </source>
</evidence>
<dbReference type="Pfam" id="PF08335">
    <property type="entry name" value="GlnD_UR_UTase"/>
    <property type="match status" value="2"/>
</dbReference>
<keyword evidence="1 7" id="KW-0808">Transferase</keyword>
<comment type="catalytic activity">
    <reaction evidence="7">
        <text>[glutamine synthetase]-L-tyrosine + ATP = [glutamine synthetase]-O(4)-(5'-adenylyl)-L-tyrosine + diphosphate</text>
        <dbReference type="Rhea" id="RHEA:18589"/>
        <dbReference type="Rhea" id="RHEA-COMP:10660"/>
        <dbReference type="Rhea" id="RHEA-COMP:10661"/>
        <dbReference type="ChEBI" id="CHEBI:30616"/>
        <dbReference type="ChEBI" id="CHEBI:33019"/>
        <dbReference type="ChEBI" id="CHEBI:46858"/>
        <dbReference type="ChEBI" id="CHEBI:83624"/>
        <dbReference type="EC" id="2.7.7.42"/>
    </reaction>
</comment>
<evidence type="ECO:0000313" key="10">
    <source>
        <dbReference type="EMBL" id="AHJ63836.1"/>
    </source>
</evidence>
<dbReference type="InterPro" id="IPR013546">
    <property type="entry name" value="PII_UdlTrfase/GS_AdlTrfase"/>
</dbReference>
<dbReference type="GO" id="GO:0005524">
    <property type="term" value="F:ATP binding"/>
    <property type="evidence" value="ECO:0007669"/>
    <property type="project" value="UniProtKB-UniRule"/>
</dbReference>
<sequence>MTDSLPPTRIDIPLTKGQASGGLLEACWPAPANHHASERLLEQFAALGEAEAQALMHPAFRVMLKAVGGNSPYLSELALKESALLLEAVAIGPEASLDRIFSRLAAIPATTSRQPLAAALRTAKRQAALIIALGDTGGLFTLEQVTSALSTLAESTLRKAVAHLLNKEAAAGRIHLPDPSEAAAGSGFTVLGMGKLGARELNYSSDIDLILLYDPASQAGSQAESRDELGALFTRIARNIVALMESRNEGGADGGYVFRTDLRLRPDPGATAPAISLPAALSYYESMGQNWERAAMSKARPVAGDLALGQMFLDAIRPFIWRRYLDFAAIADVHAMKRRIDTHRGNGRGTPPTSMLDRLAGFNLKLGQGGIREIEFLVQTLELVWGGRDPELREPRTLIALPLLVDRRHLAPDVAKELAEAYRFLRMAEHRVQMVNDRQTHSLPAPGPYMAEQMQAIALFLGFPDTDTFGATLLHHVDRVRAHYRMLFESVPDGPDQANQLDFSGDGEPAATIEALQAMGYAKPPQVVEIVRAWHSGRLRALRSERARQLLTALLPSLLGTFAHQSQPDAVLTRFDKLLAQLPAGVQILSLFQRNPALLERVARVLGAAPSLSDHLASVPGALEGLIIPGETPPQAVRQIVDALSDCRDLEEVIRALRETARQEDFRISVATMTGDMDVDEAGIVRTAMADGVINALLPHVMEDHLSRHGIIPNGGIAVVALGKAGGREMMAGSDLDLMMIYDHPEDIGESQPGDNPGTRPLPPSAYYTRAAQSFIAKLTAQGPGGPAFAVDMRLRPSGNQGPVAVSLSSFQRYHRESAWTWERMALTRARVIAGPEALCQRVREAIETALNRPVPAETIRADAAAMRARIVREHPHPGPWDIRTRPGGQQEVEFIVQVLQLIHGPANPSVRATSTRDAVGQLHQAGFLSAEDRELLIHADHLGRGVQGLLRITLGRTARDRLPAASAEALVEALAEPGVTNEDTLRDRLDDISQRVRAAFIRHIGDIPVPGQSR</sequence>
<dbReference type="GO" id="GO:0000287">
    <property type="term" value="F:magnesium ion binding"/>
    <property type="evidence" value="ECO:0007669"/>
    <property type="project" value="UniProtKB-UniRule"/>
</dbReference>
<dbReference type="NCBIfam" id="NF010706">
    <property type="entry name" value="PRK14108.1"/>
    <property type="match status" value="1"/>
</dbReference>
<reference evidence="11" key="1">
    <citation type="submission" date="2012-06" db="EMBL/GenBank/DDBJ databases">
        <title>Genome analysis of multiple Granulibacter bethesdensis isolates demonstrates substantial genome diversity.</title>
        <authorList>
            <person name="Greenberg D.E."/>
            <person name="Porcella S.F."/>
            <person name="Zarember K."/>
            <person name="Zelazny A.M."/>
            <person name="Bruno D."/>
            <person name="Martens C."/>
            <person name="Barbian K.D."/>
            <person name="Jaske E."/>
            <person name="Holland S.M."/>
        </authorList>
    </citation>
    <scope>NUCLEOTIDE SEQUENCE [LARGE SCALE GENOMIC DNA]</scope>
    <source>
        <strain evidence="11">CGDNIH3</strain>
    </source>
</reference>
<proteinExistence type="inferred from homology"/>
<evidence type="ECO:0000259" key="9">
    <source>
        <dbReference type="Pfam" id="PF08335"/>
    </source>
</evidence>
<dbReference type="InterPro" id="IPR043519">
    <property type="entry name" value="NT_sf"/>
</dbReference>
<dbReference type="GO" id="GO:0047388">
    <property type="term" value="F:[glutamine synthetase]-adenylyl-L-tyrosine phosphorylase activity"/>
    <property type="evidence" value="ECO:0007669"/>
    <property type="project" value="UniProtKB-EC"/>
</dbReference>
<keyword evidence="5 7" id="KW-0460">Magnesium</keyword>
<dbReference type="InterPro" id="IPR005190">
    <property type="entry name" value="GlnE_rpt_dom"/>
</dbReference>
<keyword evidence="6 7" id="KW-0511">Multifunctional enzyme</keyword>
<dbReference type="SUPFAM" id="SSF81301">
    <property type="entry name" value="Nucleotidyltransferase"/>
    <property type="match status" value="2"/>
</dbReference>
<comment type="cofactor">
    <cofactor evidence="7">
        <name>Mg(2+)</name>
        <dbReference type="ChEBI" id="CHEBI:18420"/>
    </cofactor>
</comment>
<dbReference type="EC" id="2.7.7.42" evidence="7"/>
<dbReference type="SUPFAM" id="SSF81593">
    <property type="entry name" value="Nucleotidyltransferase substrate binding subunit/domain"/>
    <property type="match status" value="2"/>
</dbReference>
<keyword evidence="4 7" id="KW-0067">ATP-binding</keyword>
<accession>A0AAN0VGE9</accession>
<dbReference type="Gene3D" id="3.30.460.10">
    <property type="entry name" value="Beta Polymerase, domain 2"/>
    <property type="match status" value="2"/>
</dbReference>
<dbReference type="RefSeq" id="WP_025287281.1">
    <property type="nucleotide sequence ID" value="NZ_CP003181.2"/>
</dbReference>
<organism evidence="10 11">
    <name type="scientific">Granulibacter bethesdensis</name>
    <dbReference type="NCBI Taxonomy" id="364410"/>
    <lineage>
        <taxon>Bacteria</taxon>
        <taxon>Pseudomonadati</taxon>
        <taxon>Pseudomonadota</taxon>
        <taxon>Alphaproteobacteria</taxon>
        <taxon>Acetobacterales</taxon>
        <taxon>Acetobacteraceae</taxon>
        <taxon>Granulibacter</taxon>
    </lineage>
</organism>
<feature type="region of interest" description="Adenylyl removase" evidence="7">
    <location>
        <begin position="1"/>
        <end position="493"/>
    </location>
</feature>
<evidence type="ECO:0000256" key="4">
    <source>
        <dbReference type="ARBA" id="ARBA00022840"/>
    </source>
</evidence>
<dbReference type="Proteomes" id="UP000019438">
    <property type="component" value="Chromosome"/>
</dbReference>
<feature type="domain" description="PII-uridylyltransferase/Glutamine-synthetase adenylyltransferase" evidence="9">
    <location>
        <begin position="881"/>
        <end position="1001"/>
    </location>
</feature>
<evidence type="ECO:0000256" key="3">
    <source>
        <dbReference type="ARBA" id="ARBA00022741"/>
    </source>
</evidence>
<dbReference type="CDD" id="cd05401">
    <property type="entry name" value="NT_GlnE_GlnD_like"/>
    <property type="match status" value="2"/>
</dbReference>
<dbReference type="AlphaFoldDB" id="A0AAN0VGE9"/>
<dbReference type="Pfam" id="PF03710">
    <property type="entry name" value="GlnE"/>
    <property type="match status" value="2"/>
</dbReference>
<comment type="similarity">
    <text evidence="7">Belongs to the GlnE family.</text>
</comment>
<evidence type="ECO:0000256" key="1">
    <source>
        <dbReference type="ARBA" id="ARBA00022679"/>
    </source>
</evidence>
<dbReference type="GO" id="GO:0000820">
    <property type="term" value="P:regulation of glutamine family amino acid metabolic process"/>
    <property type="evidence" value="ECO:0007669"/>
    <property type="project" value="UniProtKB-UniRule"/>
</dbReference>
<dbReference type="HAMAP" id="MF_00802">
    <property type="entry name" value="GlnE"/>
    <property type="match status" value="1"/>
</dbReference>
<name>A0AAN0VGE9_9PROT</name>
<feature type="domain" description="Glutamate-ammonia ligase adenylyltransferase repeated" evidence="8">
    <location>
        <begin position="64"/>
        <end position="313"/>
    </location>
</feature>
<evidence type="ECO:0000256" key="2">
    <source>
        <dbReference type="ARBA" id="ARBA00022695"/>
    </source>
</evidence>
<dbReference type="EMBL" id="CP003181">
    <property type="protein sequence ID" value="AHJ63836.1"/>
    <property type="molecule type" value="Genomic_DNA"/>
</dbReference>